<proteinExistence type="predicted"/>
<feature type="region of interest" description="Disordered" evidence="1">
    <location>
        <begin position="1"/>
        <end position="32"/>
    </location>
</feature>
<protein>
    <submittedName>
        <fullName evidence="2">Uncharacterized protein</fullName>
    </submittedName>
</protein>
<gene>
    <name evidence="2" type="ORF">T265_12218</name>
</gene>
<organism evidence="2 3">
    <name type="scientific">Opisthorchis viverrini</name>
    <name type="common">Southeast Asian liver fluke</name>
    <dbReference type="NCBI Taxonomy" id="6198"/>
    <lineage>
        <taxon>Eukaryota</taxon>
        <taxon>Metazoa</taxon>
        <taxon>Spiralia</taxon>
        <taxon>Lophotrochozoa</taxon>
        <taxon>Platyhelminthes</taxon>
        <taxon>Trematoda</taxon>
        <taxon>Digenea</taxon>
        <taxon>Opisthorchiida</taxon>
        <taxon>Opisthorchiata</taxon>
        <taxon>Opisthorchiidae</taxon>
        <taxon>Opisthorchis</taxon>
    </lineage>
</organism>
<dbReference type="CTD" id="20326386"/>
<dbReference type="OrthoDB" id="10013007at2759"/>
<accession>A0A074Z5R5</accession>
<evidence type="ECO:0000313" key="2">
    <source>
        <dbReference type="EMBL" id="KER18610.1"/>
    </source>
</evidence>
<dbReference type="RefSeq" id="XP_009177643.1">
    <property type="nucleotide sequence ID" value="XM_009179379.1"/>
</dbReference>
<evidence type="ECO:0000256" key="1">
    <source>
        <dbReference type="SAM" id="MobiDB-lite"/>
    </source>
</evidence>
<name>A0A074Z5R5_OPIVI</name>
<dbReference type="Proteomes" id="UP000054324">
    <property type="component" value="Unassembled WGS sequence"/>
</dbReference>
<sequence length="98" mass="10848">MLPCALTMPKASANPAFSPDDHGSGSTPCPRPHFEQAPGVSCAHFRPIHRAENSSLLDVPFGDEDEDYQRLSDFSSIMADLRLRPRVPIRSGEMRKAR</sequence>
<dbReference type="AlphaFoldDB" id="A0A074Z5R5"/>
<evidence type="ECO:0000313" key="3">
    <source>
        <dbReference type="Proteomes" id="UP000054324"/>
    </source>
</evidence>
<dbReference type="KEGG" id="ovi:T265_12218"/>
<dbReference type="GeneID" id="20326386"/>
<dbReference type="EMBL" id="KL599233">
    <property type="protein sequence ID" value="KER18610.1"/>
    <property type="molecule type" value="Genomic_DNA"/>
</dbReference>
<reference evidence="2 3" key="1">
    <citation type="submission" date="2013-11" db="EMBL/GenBank/DDBJ databases">
        <title>Opisthorchis viverrini - life in the bile duct.</title>
        <authorList>
            <person name="Young N.D."/>
            <person name="Nagarajan N."/>
            <person name="Lin S.J."/>
            <person name="Korhonen P.K."/>
            <person name="Jex A.R."/>
            <person name="Hall R.S."/>
            <person name="Safavi-Hemami H."/>
            <person name="Kaewkong W."/>
            <person name="Bertrand D."/>
            <person name="Gao S."/>
            <person name="Seet Q."/>
            <person name="Wongkham S."/>
            <person name="Teh B.T."/>
            <person name="Wongkham C."/>
            <person name="Intapan P.M."/>
            <person name="Maleewong W."/>
            <person name="Yang X."/>
            <person name="Hu M."/>
            <person name="Wang Z."/>
            <person name="Hofmann A."/>
            <person name="Sternberg P.W."/>
            <person name="Tan P."/>
            <person name="Wang J."/>
            <person name="Gasser R.B."/>
        </authorList>
    </citation>
    <scope>NUCLEOTIDE SEQUENCE [LARGE SCALE GENOMIC DNA]</scope>
</reference>
<keyword evidence="3" id="KW-1185">Reference proteome</keyword>